<keyword evidence="2" id="KW-1185">Reference proteome</keyword>
<proteinExistence type="predicted"/>
<dbReference type="AlphaFoldDB" id="A0AAV2FZ89"/>
<dbReference type="Proteomes" id="UP001497516">
    <property type="component" value="Chromosome 7"/>
</dbReference>
<evidence type="ECO:0000313" key="2">
    <source>
        <dbReference type="Proteomes" id="UP001497516"/>
    </source>
</evidence>
<name>A0AAV2FZ89_9ROSI</name>
<dbReference type="PROSITE" id="PS51257">
    <property type="entry name" value="PROKAR_LIPOPROTEIN"/>
    <property type="match status" value="1"/>
</dbReference>
<gene>
    <name evidence="1" type="ORF">LTRI10_LOCUS43276</name>
</gene>
<dbReference type="EMBL" id="OZ034820">
    <property type="protein sequence ID" value="CAL1403337.1"/>
    <property type="molecule type" value="Genomic_DNA"/>
</dbReference>
<organism evidence="1 2">
    <name type="scientific">Linum trigynum</name>
    <dbReference type="NCBI Taxonomy" id="586398"/>
    <lineage>
        <taxon>Eukaryota</taxon>
        <taxon>Viridiplantae</taxon>
        <taxon>Streptophyta</taxon>
        <taxon>Embryophyta</taxon>
        <taxon>Tracheophyta</taxon>
        <taxon>Spermatophyta</taxon>
        <taxon>Magnoliopsida</taxon>
        <taxon>eudicotyledons</taxon>
        <taxon>Gunneridae</taxon>
        <taxon>Pentapetalae</taxon>
        <taxon>rosids</taxon>
        <taxon>fabids</taxon>
        <taxon>Malpighiales</taxon>
        <taxon>Linaceae</taxon>
        <taxon>Linum</taxon>
    </lineage>
</organism>
<sequence>MLGKPSSFPFTSQSCICRMKSSFAGEYGKGVVGQYMEVSNLCLMLCCAHTGSGSMNGVLLLMDRVDQRRRRLLQLQDLSVGSSL</sequence>
<evidence type="ECO:0000313" key="1">
    <source>
        <dbReference type="EMBL" id="CAL1403337.1"/>
    </source>
</evidence>
<protein>
    <submittedName>
        <fullName evidence="1">Uncharacterized protein</fullName>
    </submittedName>
</protein>
<reference evidence="1 2" key="1">
    <citation type="submission" date="2024-04" db="EMBL/GenBank/DDBJ databases">
        <authorList>
            <person name="Fracassetti M."/>
        </authorList>
    </citation>
    <scope>NUCLEOTIDE SEQUENCE [LARGE SCALE GENOMIC DNA]</scope>
</reference>
<accession>A0AAV2FZ89</accession>